<dbReference type="Gene3D" id="3.30.1450.10">
    <property type="match status" value="1"/>
</dbReference>
<dbReference type="EMBL" id="MLBF01000043">
    <property type="protein sequence ID" value="OLN28413.1"/>
    <property type="molecule type" value="Genomic_DNA"/>
</dbReference>
<dbReference type="InterPro" id="IPR037873">
    <property type="entry name" value="BamE-like"/>
</dbReference>
<evidence type="ECO:0000313" key="2">
    <source>
        <dbReference type="EMBL" id="OLN28413.1"/>
    </source>
</evidence>
<protein>
    <submittedName>
        <fullName evidence="2">Uncharacterized protein</fullName>
    </submittedName>
</protein>
<dbReference type="AlphaFoldDB" id="A0A1Q8QM49"/>
<evidence type="ECO:0000256" key="1">
    <source>
        <dbReference type="ARBA" id="ARBA00022729"/>
    </source>
</evidence>
<name>A0A1Q8QM49_9FIRM</name>
<gene>
    <name evidence="2" type="ORF">DSOL_4062</name>
</gene>
<organism evidence="2 3">
    <name type="scientific">Desulfosporosinus metallidurans</name>
    <dbReference type="NCBI Taxonomy" id="1888891"/>
    <lineage>
        <taxon>Bacteria</taxon>
        <taxon>Bacillati</taxon>
        <taxon>Bacillota</taxon>
        <taxon>Clostridia</taxon>
        <taxon>Eubacteriales</taxon>
        <taxon>Desulfitobacteriaceae</taxon>
        <taxon>Desulfosporosinus</taxon>
    </lineage>
</organism>
<sequence>MVRDFPQWELAGGVVTESGIKGSKSYTVTLYHVKSPSGGEVFLAFKDDKLINKMEVNLQ</sequence>
<proteinExistence type="predicted"/>
<evidence type="ECO:0000313" key="3">
    <source>
        <dbReference type="Proteomes" id="UP000186102"/>
    </source>
</evidence>
<accession>A0A1Q8QM49</accession>
<keyword evidence="1" id="KW-0732">Signal</keyword>
<keyword evidence="3" id="KW-1185">Reference proteome</keyword>
<reference evidence="2 3" key="1">
    <citation type="submission" date="2016-09" db="EMBL/GenBank/DDBJ databases">
        <title>Complete genome of Desulfosporosinus sp. OL.</title>
        <authorList>
            <person name="Mardanov A."/>
            <person name="Beletsky A."/>
            <person name="Panova A."/>
            <person name="Karnachuk O."/>
            <person name="Ravin N."/>
        </authorList>
    </citation>
    <scope>NUCLEOTIDE SEQUENCE [LARGE SCALE GENOMIC DNA]</scope>
    <source>
        <strain evidence="2 3">OL</strain>
    </source>
</reference>
<comment type="caution">
    <text evidence="2">The sequence shown here is derived from an EMBL/GenBank/DDBJ whole genome shotgun (WGS) entry which is preliminary data.</text>
</comment>
<dbReference type="Proteomes" id="UP000186102">
    <property type="component" value="Unassembled WGS sequence"/>
</dbReference>